<evidence type="ECO:0000313" key="2">
    <source>
        <dbReference type="EMBL" id="MFC7617217.1"/>
    </source>
</evidence>
<sequence length="453" mass="47941">MRRPAGGAVVGRAVADLNALLLADGDDVFAAAGAPWYLTLFGRDSLWTARLGLPWTLDLAASTLRVLARVQGTEHDPGTGEAPGKIPHERRRAGFRLGDMVLPPLYYGTVDATALWVCLLHDAWRHGLPDAQVRPLLPALRAALDWVRASDGRYRDETGHGLANQGWKDSVDAIRFTDGRRAAPPIALCEVQGYDHEALISGAALLDAFGEPTGDLRERAADVAARFRERYWVDGFPAMALDADDTPVDSPASNMAHLLGTGLLTADESARVAARLAEPDLTSGFGLRTLSTASAAYNPLSYHCGSVWPHDTAIAVRGLGLVGAVDQAAALGAQLIRAGAAIGELPELYAGVGADEVGAPVPYPAACRPQAWSSAAALAVLKALLGLRVDGKEIIVRPPRPSPFGALRVSGIPLPGGDLTIAVDREGVVEEVEAPRGTSSRIRLRRCWRSPTS</sequence>
<evidence type="ECO:0000313" key="3">
    <source>
        <dbReference type="Proteomes" id="UP001596512"/>
    </source>
</evidence>
<name>A0ABW2TTL4_9PSEU</name>
<dbReference type="InterPro" id="IPR054491">
    <property type="entry name" value="MGH1-like_GH"/>
</dbReference>
<gene>
    <name evidence="2" type="ORF">ACFQV2_31150</name>
</gene>
<comment type="caution">
    <text evidence="2">The sequence shown here is derived from an EMBL/GenBank/DDBJ whole genome shotgun (WGS) entry which is preliminary data.</text>
</comment>
<dbReference type="Pfam" id="PF22422">
    <property type="entry name" value="MGH1-like_GH"/>
    <property type="match status" value="1"/>
</dbReference>
<protein>
    <submittedName>
        <fullName evidence="2">Amylo-alpha-1,6-glucosidase</fullName>
    </submittedName>
</protein>
<evidence type="ECO:0000259" key="1">
    <source>
        <dbReference type="Pfam" id="PF22422"/>
    </source>
</evidence>
<proteinExistence type="predicted"/>
<dbReference type="EMBL" id="JBHTEY010000004">
    <property type="protein sequence ID" value="MFC7617217.1"/>
    <property type="molecule type" value="Genomic_DNA"/>
</dbReference>
<dbReference type="InterPro" id="IPR008928">
    <property type="entry name" value="6-hairpin_glycosidase_sf"/>
</dbReference>
<reference evidence="3" key="1">
    <citation type="journal article" date="2019" name="Int. J. Syst. Evol. Microbiol.">
        <title>The Global Catalogue of Microorganisms (GCM) 10K type strain sequencing project: providing services to taxonomists for standard genome sequencing and annotation.</title>
        <authorList>
            <consortium name="The Broad Institute Genomics Platform"/>
            <consortium name="The Broad Institute Genome Sequencing Center for Infectious Disease"/>
            <person name="Wu L."/>
            <person name="Ma J."/>
        </authorList>
    </citation>
    <scope>NUCLEOTIDE SEQUENCE [LARGE SCALE GENOMIC DNA]</scope>
    <source>
        <strain evidence="3">JCM 17695</strain>
    </source>
</reference>
<feature type="domain" description="Mannosylglycerate hydrolase MGH1-like glycoside hydrolase" evidence="1">
    <location>
        <begin position="131"/>
        <end position="339"/>
    </location>
</feature>
<dbReference type="InterPro" id="IPR012341">
    <property type="entry name" value="6hp_glycosidase-like_sf"/>
</dbReference>
<dbReference type="Gene3D" id="1.50.10.10">
    <property type="match status" value="1"/>
</dbReference>
<organism evidence="2 3">
    <name type="scientific">Actinokineospora soli</name>
    <dbReference type="NCBI Taxonomy" id="1048753"/>
    <lineage>
        <taxon>Bacteria</taxon>
        <taxon>Bacillati</taxon>
        <taxon>Actinomycetota</taxon>
        <taxon>Actinomycetes</taxon>
        <taxon>Pseudonocardiales</taxon>
        <taxon>Pseudonocardiaceae</taxon>
        <taxon>Actinokineospora</taxon>
    </lineage>
</organism>
<accession>A0ABW2TTL4</accession>
<keyword evidence="3" id="KW-1185">Reference proteome</keyword>
<dbReference type="Proteomes" id="UP001596512">
    <property type="component" value="Unassembled WGS sequence"/>
</dbReference>
<dbReference type="SUPFAM" id="SSF48208">
    <property type="entry name" value="Six-hairpin glycosidases"/>
    <property type="match status" value="1"/>
</dbReference>